<dbReference type="AlphaFoldDB" id="A0A4Z0AAA9"/>
<protein>
    <submittedName>
        <fullName evidence="1">Uncharacterized protein</fullName>
    </submittedName>
</protein>
<dbReference type="STRING" id="135208.A0A4Z0AAA9"/>
<comment type="caution">
    <text evidence="1">The sequence shown here is derived from an EMBL/GenBank/DDBJ whole genome shotgun (WGS) entry which is preliminary data.</text>
</comment>
<accession>A0A4Z0AAA9</accession>
<organism evidence="1 2">
    <name type="scientific">Hericium alpestre</name>
    <dbReference type="NCBI Taxonomy" id="135208"/>
    <lineage>
        <taxon>Eukaryota</taxon>
        <taxon>Fungi</taxon>
        <taxon>Dikarya</taxon>
        <taxon>Basidiomycota</taxon>
        <taxon>Agaricomycotina</taxon>
        <taxon>Agaricomycetes</taxon>
        <taxon>Russulales</taxon>
        <taxon>Hericiaceae</taxon>
        <taxon>Hericium</taxon>
    </lineage>
</organism>
<evidence type="ECO:0000313" key="1">
    <source>
        <dbReference type="EMBL" id="TFY82458.1"/>
    </source>
</evidence>
<dbReference type="Gene3D" id="1.20.1050.10">
    <property type="match status" value="1"/>
</dbReference>
<gene>
    <name evidence="1" type="ORF">EWM64_g1563</name>
</gene>
<name>A0A4Z0AAA9_9AGAM</name>
<reference evidence="1 2" key="1">
    <citation type="submission" date="2019-02" db="EMBL/GenBank/DDBJ databases">
        <title>Genome sequencing of the rare red list fungi Hericium alpestre (H. flagellum).</title>
        <authorList>
            <person name="Buettner E."/>
            <person name="Kellner H."/>
        </authorList>
    </citation>
    <scope>NUCLEOTIDE SEQUENCE [LARGE SCALE GENOMIC DNA]</scope>
    <source>
        <strain evidence="1 2">DSM 108284</strain>
    </source>
</reference>
<sequence>MLCSWLRRLYWHQDAFQSTTDFQHIKSGYYWSESIARLVPVYGPEPGQTDSYAAQNPTRIVPIGPVPHIEPL</sequence>
<proteinExistence type="predicted"/>
<keyword evidence="2" id="KW-1185">Reference proteome</keyword>
<evidence type="ECO:0000313" key="2">
    <source>
        <dbReference type="Proteomes" id="UP000298061"/>
    </source>
</evidence>
<dbReference type="EMBL" id="SFCI01000107">
    <property type="protein sequence ID" value="TFY82458.1"/>
    <property type="molecule type" value="Genomic_DNA"/>
</dbReference>
<dbReference type="Proteomes" id="UP000298061">
    <property type="component" value="Unassembled WGS sequence"/>
</dbReference>